<protein>
    <submittedName>
        <fullName evidence="1">Uncharacterized protein</fullName>
    </submittedName>
</protein>
<organism evidence="1 2">
    <name type="scientific">Parasitella parasitica</name>
    <dbReference type="NCBI Taxonomy" id="35722"/>
    <lineage>
        <taxon>Eukaryota</taxon>
        <taxon>Fungi</taxon>
        <taxon>Fungi incertae sedis</taxon>
        <taxon>Mucoromycota</taxon>
        <taxon>Mucoromycotina</taxon>
        <taxon>Mucoromycetes</taxon>
        <taxon>Mucorales</taxon>
        <taxon>Mucorineae</taxon>
        <taxon>Mucoraceae</taxon>
        <taxon>Parasitella</taxon>
    </lineage>
</organism>
<evidence type="ECO:0000313" key="2">
    <source>
        <dbReference type="Proteomes" id="UP000054107"/>
    </source>
</evidence>
<keyword evidence="2" id="KW-1185">Reference proteome</keyword>
<dbReference type="Proteomes" id="UP000054107">
    <property type="component" value="Unassembled WGS sequence"/>
</dbReference>
<gene>
    <name evidence="1" type="primary">PARPA_11277.1 scaffold 43311</name>
</gene>
<dbReference type="AlphaFoldDB" id="A0A0B7NER6"/>
<proteinExistence type="predicted"/>
<dbReference type="EMBL" id="LN733457">
    <property type="protein sequence ID" value="CEP16991.1"/>
    <property type="molecule type" value="Genomic_DNA"/>
</dbReference>
<accession>A0A0B7NER6</accession>
<sequence>MRDSRTIWAKQLKLAQAKSNVDTHKHLFGLCCSTVSRFPTNVCGIYGNPVDKHAETIQQNDAADDQQIDRPSSTSYIQQNQTCLPVQRNAIFASWLNPFSFKRAQSWEVVACYMALSSGLSIWKKLNETQAFTALYILLHKEHEEIGCQSLVATKHPILNKAELIHVIYRVPKQTASSRGSDSFLSCPGITILLSVHFKKLGKFVKLLRKISAYYNTDNWLIKLNFKSYIKKQKAIHEIAKRLFHESNKYNKDSSIGEKKQTFTTEKWIPSPPKDKATDPSIKTRIIAYGNVSFGTSMKGKLPAPTKLITEAVEKSSKDSKGTYFIYSMLMNI</sequence>
<dbReference type="OrthoDB" id="2290473at2759"/>
<name>A0A0B7NER6_9FUNG</name>
<reference evidence="1 2" key="1">
    <citation type="submission" date="2014-09" db="EMBL/GenBank/DDBJ databases">
        <authorList>
            <person name="Ellenberger Sabrina"/>
        </authorList>
    </citation>
    <scope>NUCLEOTIDE SEQUENCE [LARGE SCALE GENOMIC DNA]</scope>
    <source>
        <strain evidence="1 2">CBS 412.66</strain>
    </source>
</reference>
<evidence type="ECO:0000313" key="1">
    <source>
        <dbReference type="EMBL" id="CEP16991.1"/>
    </source>
</evidence>